<protein>
    <submittedName>
        <fullName evidence="2">MBL fold metallo-hydrolase</fullName>
    </submittedName>
</protein>
<dbReference type="RefSeq" id="WP_146348924.1">
    <property type="nucleotide sequence ID" value="NZ_VOBR01000001.1"/>
</dbReference>
<proteinExistence type="predicted"/>
<keyword evidence="2" id="KW-0378">Hydrolase</keyword>
<dbReference type="SUPFAM" id="SSF56281">
    <property type="entry name" value="Metallo-hydrolase/oxidoreductase"/>
    <property type="match status" value="1"/>
</dbReference>
<organism evidence="2 3">
    <name type="scientific">Lentzea tibetensis</name>
    <dbReference type="NCBI Taxonomy" id="2591470"/>
    <lineage>
        <taxon>Bacteria</taxon>
        <taxon>Bacillati</taxon>
        <taxon>Actinomycetota</taxon>
        <taxon>Actinomycetes</taxon>
        <taxon>Pseudonocardiales</taxon>
        <taxon>Pseudonocardiaceae</taxon>
        <taxon>Lentzea</taxon>
    </lineage>
</organism>
<evidence type="ECO:0000313" key="2">
    <source>
        <dbReference type="EMBL" id="TWP54141.1"/>
    </source>
</evidence>
<dbReference type="AlphaFoldDB" id="A0A563F303"/>
<dbReference type="SMART" id="SM00849">
    <property type="entry name" value="Lactamase_B"/>
    <property type="match status" value="1"/>
</dbReference>
<dbReference type="InterPro" id="IPR001279">
    <property type="entry name" value="Metallo-B-lactamas"/>
</dbReference>
<comment type="caution">
    <text evidence="2">The sequence shown here is derived from an EMBL/GenBank/DDBJ whole genome shotgun (WGS) entry which is preliminary data.</text>
</comment>
<dbReference type="PANTHER" id="PTHR23131">
    <property type="entry name" value="ENDORIBONUCLEASE LACTB2"/>
    <property type="match status" value="1"/>
</dbReference>
<dbReference type="GO" id="GO:0016787">
    <property type="term" value="F:hydrolase activity"/>
    <property type="evidence" value="ECO:0007669"/>
    <property type="project" value="UniProtKB-KW"/>
</dbReference>
<feature type="domain" description="Metallo-beta-lactamase" evidence="1">
    <location>
        <begin position="34"/>
        <end position="246"/>
    </location>
</feature>
<evidence type="ECO:0000313" key="3">
    <source>
        <dbReference type="Proteomes" id="UP000316639"/>
    </source>
</evidence>
<gene>
    <name evidence="2" type="ORF">FKR81_00805</name>
</gene>
<sequence length="347" mass="37980">MADSRHTWTEPGAYEVAPGIHRIPLPLPMDGLRAVNVYAVEDGDGLVLVDSGWALDEARKQLEDALGSVGYGLEQVHRFLVTHVHRDHYTMAITLRKLFGAKVSLGIGEQPSLEKIISGQADGQLAELARWGAGALADELREAYKNFDSSEVQRGYELPDEWIDGTTDIALQERVLRAVPTPGHTSGHLVYVDTKAQLLFAGDHVLPHITPSIGFETARAELPLGDYLDSLRLMRSYPDMRLLPAHGPVTDSVHSRVDELLQHHEDRLGATLTAVHSGAVTSHEVARKLGWTRRARNYDDLGLFDRILAVGETSAHLDVLVARGELGSVVVDGVVEYAPVRPAAAER</sequence>
<dbReference type="Pfam" id="PF00753">
    <property type="entry name" value="Lactamase_B"/>
    <property type="match status" value="1"/>
</dbReference>
<dbReference type="Gene3D" id="1.10.10.10">
    <property type="entry name" value="Winged helix-like DNA-binding domain superfamily/Winged helix DNA-binding domain"/>
    <property type="match status" value="1"/>
</dbReference>
<keyword evidence="3" id="KW-1185">Reference proteome</keyword>
<dbReference type="InterPro" id="IPR036388">
    <property type="entry name" value="WH-like_DNA-bd_sf"/>
</dbReference>
<dbReference type="EMBL" id="VOBR01000001">
    <property type="protein sequence ID" value="TWP54141.1"/>
    <property type="molecule type" value="Genomic_DNA"/>
</dbReference>
<dbReference type="Proteomes" id="UP000316639">
    <property type="component" value="Unassembled WGS sequence"/>
</dbReference>
<accession>A0A563F303</accession>
<dbReference type="OrthoDB" id="2971563at2"/>
<evidence type="ECO:0000259" key="1">
    <source>
        <dbReference type="SMART" id="SM00849"/>
    </source>
</evidence>
<dbReference type="InterPro" id="IPR036866">
    <property type="entry name" value="RibonucZ/Hydroxyglut_hydro"/>
</dbReference>
<name>A0A563F303_9PSEU</name>
<dbReference type="Gene3D" id="3.60.15.10">
    <property type="entry name" value="Ribonuclease Z/Hydroxyacylglutathione hydrolase-like"/>
    <property type="match status" value="1"/>
</dbReference>
<reference evidence="2 3" key="1">
    <citation type="submission" date="2019-07" db="EMBL/GenBank/DDBJ databases">
        <title>Lentzea xizangensis sp. nov., isolated from Qinghai-Tibetan Plateau Soils.</title>
        <authorList>
            <person name="Huang J."/>
        </authorList>
    </citation>
    <scope>NUCLEOTIDE SEQUENCE [LARGE SCALE GENOMIC DNA]</scope>
    <source>
        <strain evidence="2 3">FXJ1.1311</strain>
    </source>
</reference>
<dbReference type="InterPro" id="IPR050662">
    <property type="entry name" value="Sec-metab_biosynth-thioest"/>
</dbReference>
<dbReference type="PANTHER" id="PTHR23131:SF4">
    <property type="entry name" value="METALLO-BETA-LACTAMASE SUPERFAMILY POTEIN"/>
    <property type="match status" value="1"/>
</dbReference>